<keyword evidence="1" id="KW-1133">Transmembrane helix</keyword>
<dbReference type="VEuPathDB" id="VectorBase:GBRI032691"/>
<evidence type="ECO:0000256" key="1">
    <source>
        <dbReference type="SAM" id="Phobius"/>
    </source>
</evidence>
<dbReference type="Proteomes" id="UP000091820">
    <property type="component" value="Unassembled WGS sequence"/>
</dbReference>
<evidence type="ECO:0000313" key="3">
    <source>
        <dbReference type="Proteomes" id="UP000091820"/>
    </source>
</evidence>
<accession>A0A1A9WUJ1</accession>
<name>A0A1A9WUJ1_9MUSC</name>
<dbReference type="EnsemblMetazoa" id="GBRI032691-RA">
    <property type="protein sequence ID" value="GBRI032691-PA"/>
    <property type="gene ID" value="GBRI032691"/>
</dbReference>
<feature type="transmembrane region" description="Helical" evidence="1">
    <location>
        <begin position="70"/>
        <end position="96"/>
    </location>
</feature>
<proteinExistence type="predicted"/>
<protein>
    <submittedName>
        <fullName evidence="2">Uncharacterized protein</fullName>
    </submittedName>
</protein>
<keyword evidence="1" id="KW-0472">Membrane</keyword>
<sequence>MTKKEKEREKKQFKSRKDIKYGDKGALCKCTRTCVRKPNCGQTLHTLGETLEYQSYDCNGKRLQLKRTIFLCYMVYVQEFICILSNMTLMIVTHLFKLDRFAGVSPISIEDLYIPKLAKNLNTVTKASYSSHNVVNH</sequence>
<dbReference type="AlphaFoldDB" id="A0A1A9WUJ1"/>
<reference evidence="2" key="2">
    <citation type="submission" date="2020-05" db="UniProtKB">
        <authorList>
            <consortium name="EnsemblMetazoa"/>
        </authorList>
    </citation>
    <scope>IDENTIFICATION</scope>
    <source>
        <strain evidence="2">IAEA</strain>
    </source>
</reference>
<keyword evidence="1" id="KW-0812">Transmembrane</keyword>
<organism evidence="2 3">
    <name type="scientific">Glossina brevipalpis</name>
    <dbReference type="NCBI Taxonomy" id="37001"/>
    <lineage>
        <taxon>Eukaryota</taxon>
        <taxon>Metazoa</taxon>
        <taxon>Ecdysozoa</taxon>
        <taxon>Arthropoda</taxon>
        <taxon>Hexapoda</taxon>
        <taxon>Insecta</taxon>
        <taxon>Pterygota</taxon>
        <taxon>Neoptera</taxon>
        <taxon>Endopterygota</taxon>
        <taxon>Diptera</taxon>
        <taxon>Brachycera</taxon>
        <taxon>Muscomorpha</taxon>
        <taxon>Hippoboscoidea</taxon>
        <taxon>Glossinidae</taxon>
        <taxon>Glossina</taxon>
    </lineage>
</organism>
<reference evidence="3" key="1">
    <citation type="submission" date="2014-03" db="EMBL/GenBank/DDBJ databases">
        <authorList>
            <person name="Aksoy S."/>
            <person name="Warren W."/>
            <person name="Wilson R.K."/>
        </authorList>
    </citation>
    <scope>NUCLEOTIDE SEQUENCE [LARGE SCALE GENOMIC DNA]</scope>
    <source>
        <strain evidence="3">IAEA</strain>
    </source>
</reference>
<evidence type="ECO:0000313" key="2">
    <source>
        <dbReference type="EnsemblMetazoa" id="GBRI032691-PA"/>
    </source>
</evidence>
<keyword evidence="3" id="KW-1185">Reference proteome</keyword>